<dbReference type="Proteomes" id="UP000326305">
    <property type="component" value="Segment"/>
</dbReference>
<accession>A0A5J6T2Q6</accession>
<sequence length="141" mass="16083">MAKKRKPGAAARKRAIADVTDQVMKALKKFDVYIYHAATSTGSTYLKFRRRGMCSVRISDHTGRERYHYRYNVRLDHQGAPMRTTSSGWIQLYYSPRDIDQLVADVQAKWDALNREDGPPVNFDTSVPPWGSPTKEAAYGQ</sequence>
<dbReference type="GeneID" id="62680770"/>
<evidence type="ECO:0000313" key="2">
    <source>
        <dbReference type="EMBL" id="QFG04423.1"/>
    </source>
</evidence>
<keyword evidence="3" id="KW-1185">Reference proteome</keyword>
<dbReference type="EMBL" id="MN317029">
    <property type="protein sequence ID" value="QFG04423.1"/>
    <property type="molecule type" value="Genomic_DNA"/>
</dbReference>
<dbReference type="KEGG" id="vg:62680770"/>
<proteinExistence type="predicted"/>
<feature type="region of interest" description="Disordered" evidence="1">
    <location>
        <begin position="115"/>
        <end position="141"/>
    </location>
</feature>
<dbReference type="RefSeq" id="YP_009998188.1">
    <property type="nucleotide sequence ID" value="NC_052984.1"/>
</dbReference>
<name>A0A5J6T2Q6_9CAUD</name>
<evidence type="ECO:0000313" key="3">
    <source>
        <dbReference type="Proteomes" id="UP000326305"/>
    </source>
</evidence>
<reference evidence="2 3" key="1">
    <citation type="submission" date="2019-08" db="EMBL/GenBank/DDBJ databases">
        <authorList>
            <person name="Zhang R."/>
        </authorList>
    </citation>
    <scope>NUCLEOTIDE SEQUENCE [LARGE SCALE GENOMIC DNA]</scope>
</reference>
<organism evidence="2 3">
    <name type="scientific">Aeromonas phage vB_AhyS-A18P4</name>
    <dbReference type="NCBI Taxonomy" id="2608321"/>
    <lineage>
        <taxon>Viruses</taxon>
        <taxon>Duplodnaviria</taxon>
        <taxon>Heunggongvirae</taxon>
        <taxon>Uroviricota</taxon>
        <taxon>Caudoviricetes</taxon>
        <taxon>Casjensviridae</taxon>
        <taxon>Sharonstreetvirus</taxon>
        <taxon>Sharonstreetvirus A18P4</taxon>
    </lineage>
</organism>
<protein>
    <submittedName>
        <fullName evidence="2">Uncharacterized protein</fullName>
    </submittedName>
</protein>
<evidence type="ECO:0000256" key="1">
    <source>
        <dbReference type="SAM" id="MobiDB-lite"/>
    </source>
</evidence>